<dbReference type="Proteomes" id="UP000000565">
    <property type="component" value="Chromosome"/>
</dbReference>
<dbReference type="HOGENOM" id="CLU_039613_6_1_9"/>
<organism evidence="6 7">
    <name type="scientific">Clostridium beijerinckii (strain ATCC 51743 / NCIMB 8052)</name>
    <name type="common">Clostridium acetobutylicum</name>
    <dbReference type="NCBI Taxonomy" id="290402"/>
    <lineage>
        <taxon>Bacteria</taxon>
        <taxon>Bacillati</taxon>
        <taxon>Bacillota</taxon>
        <taxon>Clostridia</taxon>
        <taxon>Eubacteriales</taxon>
        <taxon>Clostridiaceae</taxon>
        <taxon>Clostridium</taxon>
    </lineage>
</organism>
<dbReference type="GO" id="GO:0000976">
    <property type="term" value="F:transcription cis-regulatory region binding"/>
    <property type="evidence" value="ECO:0007669"/>
    <property type="project" value="TreeGrafter"/>
</dbReference>
<sequence length="324" mass="36218">MISFMHILVKLIISINIINYFDGDDYMDFKQLNAFLTISKLQSFTKAADNLGYAQSSITTQIKLLESELGVKLFERIGKNITLTHEGKKLLPYAKQILKLSSAVKNAVLNTDVPSGTLTIGAAESLCVLRLPEILKEYKKLYPEVDISLKFGNCAEFKYFLNDNIIDVAFSLGVKINSAEFISEIEIPEPMLLLAYPGHPLINKKEVFPKDIESEPLILTEMGCSYRATLENILNSCNIKPNVAIETGSVQAIKQFTMSGLGITLLPKVAVDDEINSGKLVPLNWKGPDFGIISQVLYHKNKWISPALKEFLNLSRSFMESYLQ</sequence>
<dbReference type="InterPro" id="IPR036388">
    <property type="entry name" value="WH-like_DNA-bd_sf"/>
</dbReference>
<name>A6LQS5_CLOB8</name>
<dbReference type="Pfam" id="PF03466">
    <property type="entry name" value="LysR_substrate"/>
    <property type="match status" value="1"/>
</dbReference>
<dbReference type="SUPFAM" id="SSF46785">
    <property type="entry name" value="Winged helix' DNA-binding domain"/>
    <property type="match status" value="1"/>
</dbReference>
<dbReference type="PANTHER" id="PTHR30126:SF100">
    <property type="entry name" value="LYSR-FAMILY TRANSCRIPTIONAL REGULATOR"/>
    <property type="match status" value="1"/>
</dbReference>
<reference evidence="6 7" key="1">
    <citation type="submission" date="2007-06" db="EMBL/GenBank/DDBJ databases">
        <title>Complete sequence of Clostridium beijerinckii NCIMB 8052.</title>
        <authorList>
            <consortium name="US DOE Joint Genome Institute"/>
            <person name="Copeland A."/>
            <person name="Lucas S."/>
            <person name="Lapidus A."/>
            <person name="Barry K."/>
            <person name="Detter J.C."/>
            <person name="Glavina del Rio T."/>
            <person name="Hammon N."/>
            <person name="Israni S."/>
            <person name="Dalin E."/>
            <person name="Tice H."/>
            <person name="Pitluck S."/>
            <person name="Sims D."/>
            <person name="Brettin T."/>
            <person name="Bruce D."/>
            <person name="Tapia R."/>
            <person name="Brainard J."/>
            <person name="Schmutz J."/>
            <person name="Larimer F."/>
            <person name="Land M."/>
            <person name="Hauser L."/>
            <person name="Kyrpides N."/>
            <person name="Mikhailova N."/>
            <person name="Bennet G."/>
            <person name="Cann I."/>
            <person name="Chen J.-S."/>
            <person name="Contreras A.L."/>
            <person name="Jones D."/>
            <person name="Kashket E."/>
            <person name="Mitchell W."/>
            <person name="Stoddard S."/>
            <person name="Schwarz W."/>
            <person name="Qureshi N."/>
            <person name="Young M."/>
            <person name="Shi Z."/>
            <person name="Ezeji T."/>
            <person name="White B."/>
            <person name="Blaschek H."/>
            <person name="Richardson P."/>
        </authorList>
    </citation>
    <scope>NUCLEOTIDE SEQUENCE [LARGE SCALE GENOMIC DNA]</scope>
    <source>
        <strain evidence="7">ATCC 51743 / NCIMB 8052</strain>
    </source>
</reference>
<evidence type="ECO:0000256" key="3">
    <source>
        <dbReference type="ARBA" id="ARBA00023125"/>
    </source>
</evidence>
<dbReference type="PROSITE" id="PS50931">
    <property type="entry name" value="HTH_LYSR"/>
    <property type="match status" value="1"/>
</dbReference>
<dbReference type="InterPro" id="IPR005119">
    <property type="entry name" value="LysR_subst-bd"/>
</dbReference>
<dbReference type="FunFam" id="1.10.10.10:FF:000001">
    <property type="entry name" value="LysR family transcriptional regulator"/>
    <property type="match status" value="1"/>
</dbReference>
<keyword evidence="2" id="KW-0805">Transcription regulation</keyword>
<gene>
    <name evidence="6" type="ordered locus">Cbei_0517</name>
</gene>
<dbReference type="KEGG" id="cbe:Cbei_0517"/>
<evidence type="ECO:0000259" key="5">
    <source>
        <dbReference type="PROSITE" id="PS50931"/>
    </source>
</evidence>
<dbReference type="EMBL" id="CP000721">
    <property type="protein sequence ID" value="ABR32705.1"/>
    <property type="molecule type" value="Genomic_DNA"/>
</dbReference>
<dbReference type="InterPro" id="IPR000847">
    <property type="entry name" value="LysR_HTH_N"/>
</dbReference>
<accession>A6LQS5</accession>
<keyword evidence="3" id="KW-0238">DNA-binding</keyword>
<dbReference type="AlphaFoldDB" id="A6LQS5"/>
<dbReference type="Gene3D" id="1.10.10.10">
    <property type="entry name" value="Winged helix-like DNA-binding domain superfamily/Winged helix DNA-binding domain"/>
    <property type="match status" value="1"/>
</dbReference>
<dbReference type="Gene3D" id="3.40.190.290">
    <property type="match status" value="1"/>
</dbReference>
<dbReference type="PANTHER" id="PTHR30126">
    <property type="entry name" value="HTH-TYPE TRANSCRIPTIONAL REGULATOR"/>
    <property type="match status" value="1"/>
</dbReference>
<dbReference type="eggNOG" id="COG0583">
    <property type="taxonomic scope" value="Bacteria"/>
</dbReference>
<dbReference type="CDD" id="cd05466">
    <property type="entry name" value="PBP2_LTTR_substrate"/>
    <property type="match status" value="1"/>
</dbReference>
<reference evidence="6 7" key="3">
    <citation type="journal article" date="2012" name="BMC Genomics">
        <title>Genome-wide dynamic transcriptional profiling in clostridium beijerinckii NCIMB 8052 using single-nucleotide resolution RNA-Seq.</title>
        <authorList>
            <person name="Wang Y."/>
            <person name="Li X."/>
            <person name="Mao Y."/>
            <person name="Blaschek H.P."/>
        </authorList>
    </citation>
    <scope>NUCLEOTIDE SEQUENCE [LARGE SCALE GENOMIC DNA]</scope>
    <source>
        <strain evidence="7">ATCC 51743 / NCIMB 8052</strain>
    </source>
</reference>
<protein>
    <submittedName>
        <fullName evidence="6">Transcriptional regulator, LysR family</fullName>
    </submittedName>
</protein>
<dbReference type="SUPFAM" id="SSF53850">
    <property type="entry name" value="Periplasmic binding protein-like II"/>
    <property type="match status" value="1"/>
</dbReference>
<keyword evidence="4" id="KW-0804">Transcription</keyword>
<dbReference type="InterPro" id="IPR036390">
    <property type="entry name" value="WH_DNA-bd_sf"/>
</dbReference>
<evidence type="ECO:0000313" key="6">
    <source>
        <dbReference type="EMBL" id="ABR32705.1"/>
    </source>
</evidence>
<evidence type="ECO:0000256" key="4">
    <source>
        <dbReference type="ARBA" id="ARBA00023163"/>
    </source>
</evidence>
<evidence type="ECO:0000256" key="2">
    <source>
        <dbReference type="ARBA" id="ARBA00023015"/>
    </source>
</evidence>
<dbReference type="GO" id="GO:0003700">
    <property type="term" value="F:DNA-binding transcription factor activity"/>
    <property type="evidence" value="ECO:0007669"/>
    <property type="project" value="InterPro"/>
</dbReference>
<comment type="similarity">
    <text evidence="1">Belongs to the LysR transcriptional regulatory family.</text>
</comment>
<dbReference type="PRINTS" id="PR00039">
    <property type="entry name" value="HTHLYSR"/>
</dbReference>
<reference evidence="6 7" key="2">
    <citation type="journal article" date="2011" name="BMC Genomics">
        <title>Single-nucleotide resolution analysis of the transcriptome structure of Clostridium beijerinckii NCIMB 8052 using RNA-Seq.</title>
        <authorList>
            <person name="Wang Y."/>
            <person name="Li X."/>
            <person name="Mao Y."/>
            <person name="Blaschek H.P."/>
        </authorList>
    </citation>
    <scope>NUCLEOTIDE SEQUENCE [LARGE SCALE GENOMIC DNA]</scope>
    <source>
        <strain evidence="7">ATCC 51743 / NCIMB 8052</strain>
    </source>
</reference>
<evidence type="ECO:0000256" key="1">
    <source>
        <dbReference type="ARBA" id="ARBA00009437"/>
    </source>
</evidence>
<evidence type="ECO:0000313" key="7">
    <source>
        <dbReference type="Proteomes" id="UP000000565"/>
    </source>
</evidence>
<dbReference type="Pfam" id="PF00126">
    <property type="entry name" value="HTH_1"/>
    <property type="match status" value="1"/>
</dbReference>
<proteinExistence type="inferred from homology"/>
<feature type="domain" description="HTH lysR-type" evidence="5">
    <location>
        <begin position="27"/>
        <end position="84"/>
    </location>
</feature>